<name>A0ABP8JBQ6_9ACTN</name>
<feature type="region of interest" description="Disordered" evidence="1">
    <location>
        <begin position="163"/>
        <end position="189"/>
    </location>
</feature>
<dbReference type="Proteomes" id="UP001500635">
    <property type="component" value="Unassembled WGS sequence"/>
</dbReference>
<reference evidence="3" key="1">
    <citation type="journal article" date="2019" name="Int. J. Syst. Evol. Microbiol.">
        <title>The Global Catalogue of Microorganisms (GCM) 10K type strain sequencing project: providing services to taxonomists for standard genome sequencing and annotation.</title>
        <authorList>
            <consortium name="The Broad Institute Genomics Platform"/>
            <consortium name="The Broad Institute Genome Sequencing Center for Infectious Disease"/>
            <person name="Wu L."/>
            <person name="Ma J."/>
        </authorList>
    </citation>
    <scope>NUCLEOTIDE SEQUENCE [LARGE SCALE GENOMIC DNA]</scope>
    <source>
        <strain evidence="3">JCM 17688</strain>
    </source>
</reference>
<dbReference type="RefSeq" id="WP_344992779.1">
    <property type="nucleotide sequence ID" value="NZ_BAABFR010000015.1"/>
</dbReference>
<accession>A0ABP8JBQ6</accession>
<evidence type="ECO:0008006" key="4">
    <source>
        <dbReference type="Google" id="ProtNLM"/>
    </source>
</evidence>
<comment type="caution">
    <text evidence="2">The sequence shown here is derived from an EMBL/GenBank/DDBJ whole genome shotgun (WGS) entry which is preliminary data.</text>
</comment>
<evidence type="ECO:0000313" key="2">
    <source>
        <dbReference type="EMBL" id="GAA4388245.1"/>
    </source>
</evidence>
<sequence length="200" mass="22548">MGLIRGERFEYESNVDGAAADWAVRVVTVDPTGVRSESVLHRASGQLEVEQIIDGHVARASSPLVRVAGSLWSRDLTFADGSRIECWIILEVSDWRCLDCGIDLRHVDEYYMVRDDLWNSAVVEFDRHRHLCIGCLESRLGRELTNADFRPGTEHLTRRATPRLRDRLGRAAPPDRRSAPPAGVDDGGYVVRYFPSTESR</sequence>
<evidence type="ECO:0000313" key="3">
    <source>
        <dbReference type="Proteomes" id="UP001500635"/>
    </source>
</evidence>
<dbReference type="EMBL" id="BAABFR010000015">
    <property type="protein sequence ID" value="GAA4388245.1"/>
    <property type="molecule type" value="Genomic_DNA"/>
</dbReference>
<gene>
    <name evidence="2" type="ORF">GCM10023147_13610</name>
</gene>
<organism evidence="2 3">
    <name type="scientific">Tsukamurella soli</name>
    <dbReference type="NCBI Taxonomy" id="644556"/>
    <lineage>
        <taxon>Bacteria</taxon>
        <taxon>Bacillati</taxon>
        <taxon>Actinomycetota</taxon>
        <taxon>Actinomycetes</taxon>
        <taxon>Mycobacteriales</taxon>
        <taxon>Tsukamurellaceae</taxon>
        <taxon>Tsukamurella</taxon>
    </lineage>
</organism>
<feature type="compositionally biased region" description="Basic and acidic residues" evidence="1">
    <location>
        <begin position="163"/>
        <end position="178"/>
    </location>
</feature>
<keyword evidence="3" id="KW-1185">Reference proteome</keyword>
<proteinExistence type="predicted"/>
<evidence type="ECO:0000256" key="1">
    <source>
        <dbReference type="SAM" id="MobiDB-lite"/>
    </source>
</evidence>
<protein>
    <recommendedName>
        <fullName evidence="4">Zinc-ribbon domain-containing protein</fullName>
    </recommendedName>
</protein>